<evidence type="ECO:0000313" key="4">
    <source>
        <dbReference type="Proteomes" id="UP000008718"/>
    </source>
</evidence>
<keyword evidence="4" id="KW-1185">Reference proteome</keyword>
<reference evidence="3 4" key="2">
    <citation type="journal article" date="2011" name="Stand. Genomic Sci.">
        <title>Complete genome sequence of Paludibacter propionicigenes type strain (WB4).</title>
        <authorList>
            <person name="Gronow S."/>
            <person name="Munk C."/>
            <person name="Lapidus A."/>
            <person name="Nolan M."/>
            <person name="Lucas S."/>
            <person name="Hammon N."/>
            <person name="Deshpande S."/>
            <person name="Cheng J.F."/>
            <person name="Tapia R."/>
            <person name="Han C."/>
            <person name="Goodwin L."/>
            <person name="Pitluck S."/>
            <person name="Liolios K."/>
            <person name="Ivanova N."/>
            <person name="Mavromatis K."/>
            <person name="Mikhailova N."/>
            <person name="Pati A."/>
            <person name="Chen A."/>
            <person name="Palaniappan K."/>
            <person name="Land M."/>
            <person name="Hauser L."/>
            <person name="Chang Y.J."/>
            <person name="Jeffries C.D."/>
            <person name="Brambilla E."/>
            <person name="Rohde M."/>
            <person name="Goker M."/>
            <person name="Detter J.C."/>
            <person name="Woyke T."/>
            <person name="Bristow J."/>
            <person name="Eisen J.A."/>
            <person name="Markowitz V."/>
            <person name="Hugenholtz P."/>
            <person name="Kyrpides N.C."/>
            <person name="Klenk H.P."/>
        </authorList>
    </citation>
    <scope>NUCLEOTIDE SEQUENCE [LARGE SCALE GENOMIC DNA]</scope>
    <source>
        <strain evidence="4">DSM 17365 / JCM 13257 / WB4</strain>
    </source>
</reference>
<dbReference type="AlphaFoldDB" id="E4T7W4"/>
<evidence type="ECO:0000313" key="3">
    <source>
        <dbReference type="EMBL" id="ADQ80808.1"/>
    </source>
</evidence>
<dbReference type="RefSeq" id="WP_013446177.1">
    <property type="nucleotide sequence ID" value="NC_014734.1"/>
</dbReference>
<feature type="chain" id="PRO_5003189532" evidence="2">
    <location>
        <begin position="22"/>
        <end position="189"/>
    </location>
</feature>
<protein>
    <submittedName>
        <fullName evidence="3">Uncharacterized protein</fullName>
    </submittedName>
</protein>
<dbReference type="OrthoDB" id="799522at2"/>
<feature type="signal peptide" evidence="2">
    <location>
        <begin position="1"/>
        <end position="21"/>
    </location>
</feature>
<evidence type="ECO:0000256" key="2">
    <source>
        <dbReference type="SAM" id="SignalP"/>
    </source>
</evidence>
<feature type="compositionally biased region" description="Basic and acidic residues" evidence="1">
    <location>
        <begin position="129"/>
        <end position="189"/>
    </location>
</feature>
<accession>E4T7W4</accession>
<organism evidence="3 4">
    <name type="scientific">Paludibacter propionicigenes (strain DSM 17365 / JCM 13257 / WB4)</name>
    <dbReference type="NCBI Taxonomy" id="694427"/>
    <lineage>
        <taxon>Bacteria</taxon>
        <taxon>Pseudomonadati</taxon>
        <taxon>Bacteroidota</taxon>
        <taxon>Bacteroidia</taxon>
        <taxon>Bacteroidales</taxon>
        <taxon>Paludibacteraceae</taxon>
        <taxon>Paludibacter</taxon>
    </lineage>
</organism>
<evidence type="ECO:0000256" key="1">
    <source>
        <dbReference type="SAM" id="MobiDB-lite"/>
    </source>
</evidence>
<feature type="region of interest" description="Disordered" evidence="1">
    <location>
        <begin position="113"/>
        <end position="189"/>
    </location>
</feature>
<dbReference type="EMBL" id="CP002345">
    <property type="protein sequence ID" value="ADQ80808.1"/>
    <property type="molecule type" value="Genomic_DNA"/>
</dbReference>
<dbReference type="HOGENOM" id="CLU_098578_1_0_10"/>
<sequence>MKQLKLFAFGVLLMFVGSTQAQLSVNLHIGTPPAWGPAGYNDVRYYYLPDVEAYYDVRSSMFIYISGNRWVHRSHLPGRYRNYDLYGGYKVVMNDYRGNSPYSHFREHRMKYARGYRGNPQRNIGIRNNGHERHNDFQPDRYDGRRNEHSRMKENNQERGNDKGRGHGNEKKQERGNDKRDGHDNGNRK</sequence>
<dbReference type="STRING" id="694427.Palpr_2678"/>
<gene>
    <name evidence="3" type="ordered locus">Palpr_2678</name>
</gene>
<reference key="1">
    <citation type="submission" date="2010-11" db="EMBL/GenBank/DDBJ databases">
        <title>The complete genome of Paludibacter propionicigenes DSM 17365.</title>
        <authorList>
            <consortium name="US DOE Joint Genome Institute (JGI-PGF)"/>
            <person name="Lucas S."/>
            <person name="Copeland A."/>
            <person name="Lapidus A."/>
            <person name="Bruce D."/>
            <person name="Goodwin L."/>
            <person name="Pitluck S."/>
            <person name="Kyrpides N."/>
            <person name="Mavromatis K."/>
            <person name="Ivanova N."/>
            <person name="Munk A.C."/>
            <person name="Brettin T."/>
            <person name="Detter J.C."/>
            <person name="Han C."/>
            <person name="Tapia R."/>
            <person name="Land M."/>
            <person name="Hauser L."/>
            <person name="Markowitz V."/>
            <person name="Cheng J.-F."/>
            <person name="Hugenholtz P."/>
            <person name="Woyke T."/>
            <person name="Wu D."/>
            <person name="Gronow S."/>
            <person name="Wellnitz S."/>
            <person name="Brambilla E."/>
            <person name="Klenk H.-P."/>
            <person name="Eisen J.A."/>
        </authorList>
    </citation>
    <scope>NUCLEOTIDE SEQUENCE</scope>
    <source>
        <strain>WB4</strain>
    </source>
</reference>
<proteinExistence type="predicted"/>
<name>E4T7W4_PALPW</name>
<dbReference type="KEGG" id="ppn:Palpr_2678"/>
<dbReference type="Proteomes" id="UP000008718">
    <property type="component" value="Chromosome"/>
</dbReference>
<dbReference type="eggNOG" id="ENOG5032SGC">
    <property type="taxonomic scope" value="Bacteria"/>
</dbReference>
<keyword evidence="2" id="KW-0732">Signal</keyword>